<sequence>MEERYDAQRIPRARRTHWATLARDREKWKSCWYPLESLDDQLDDRHFLLSLEFLDEERGRKLPQWLRHKAQRFLTTLSNKLRTLLGALLRTDYRLNSMLVADGVLLLTVLCPVTLAVKCLDCVGKDCMGSFCEGDYCVLSQYAPRWGTIEWGKPQIVKGCMTGSLLRKDIRDHCEAADDEGKKKSYLQMLFQEKFTCFCKGKDHCNGGRALQRVEVETVELGCVNASVPLVERRSMGACMIPPITGAMHHTVAKVKHL</sequence>
<organism evidence="1 2">
    <name type="scientific">Parelaphostrongylus tenuis</name>
    <name type="common">Meningeal worm</name>
    <dbReference type="NCBI Taxonomy" id="148309"/>
    <lineage>
        <taxon>Eukaryota</taxon>
        <taxon>Metazoa</taxon>
        <taxon>Ecdysozoa</taxon>
        <taxon>Nematoda</taxon>
        <taxon>Chromadorea</taxon>
        <taxon>Rhabditida</taxon>
        <taxon>Rhabditina</taxon>
        <taxon>Rhabditomorpha</taxon>
        <taxon>Strongyloidea</taxon>
        <taxon>Metastrongylidae</taxon>
        <taxon>Parelaphostrongylus</taxon>
    </lineage>
</organism>
<gene>
    <name evidence="1" type="ORF">KIN20_028257</name>
</gene>
<proteinExistence type="predicted"/>
<evidence type="ECO:0000313" key="2">
    <source>
        <dbReference type="Proteomes" id="UP001196413"/>
    </source>
</evidence>
<comment type="caution">
    <text evidence="1">The sequence shown here is derived from an EMBL/GenBank/DDBJ whole genome shotgun (WGS) entry which is preliminary data.</text>
</comment>
<dbReference type="EMBL" id="JAHQIW010005870">
    <property type="protein sequence ID" value="KAJ1367357.1"/>
    <property type="molecule type" value="Genomic_DNA"/>
</dbReference>
<name>A0AAD5WEM9_PARTN</name>
<accession>A0AAD5WEM9</accession>
<dbReference type="Proteomes" id="UP001196413">
    <property type="component" value="Unassembled WGS sequence"/>
</dbReference>
<evidence type="ECO:0000313" key="1">
    <source>
        <dbReference type="EMBL" id="KAJ1367357.1"/>
    </source>
</evidence>
<reference evidence="1" key="1">
    <citation type="submission" date="2021-06" db="EMBL/GenBank/DDBJ databases">
        <title>Parelaphostrongylus tenuis whole genome reference sequence.</title>
        <authorList>
            <person name="Garwood T.J."/>
            <person name="Larsen P.A."/>
            <person name="Fountain-Jones N.M."/>
            <person name="Garbe J.R."/>
            <person name="Macchietto M.G."/>
            <person name="Kania S.A."/>
            <person name="Gerhold R.W."/>
            <person name="Richards J.E."/>
            <person name="Wolf T.M."/>
        </authorList>
    </citation>
    <scope>NUCLEOTIDE SEQUENCE</scope>
    <source>
        <strain evidence="1">MNPRO001-30</strain>
        <tissue evidence="1">Meninges</tissue>
    </source>
</reference>
<keyword evidence="2" id="KW-1185">Reference proteome</keyword>
<protein>
    <submittedName>
        <fullName evidence="1">Uncharacterized protein</fullName>
    </submittedName>
</protein>
<dbReference type="AlphaFoldDB" id="A0AAD5WEM9"/>